<dbReference type="SUPFAM" id="SSF56204">
    <property type="entry name" value="Hect, E3 ligase catalytic domain"/>
    <property type="match status" value="1"/>
</dbReference>
<feature type="domain" description="HECT" evidence="9">
    <location>
        <begin position="218"/>
        <end position="547"/>
    </location>
</feature>
<evidence type="ECO:0000256" key="1">
    <source>
        <dbReference type="ARBA" id="ARBA00000885"/>
    </source>
</evidence>
<evidence type="ECO:0000256" key="5">
    <source>
        <dbReference type="ARBA" id="ARBA00057703"/>
    </source>
</evidence>
<organism evidence="10 11">
    <name type="scientific">Actinidia rufa</name>
    <dbReference type="NCBI Taxonomy" id="165716"/>
    <lineage>
        <taxon>Eukaryota</taxon>
        <taxon>Viridiplantae</taxon>
        <taxon>Streptophyta</taxon>
        <taxon>Embryophyta</taxon>
        <taxon>Tracheophyta</taxon>
        <taxon>Spermatophyta</taxon>
        <taxon>Magnoliopsida</taxon>
        <taxon>eudicotyledons</taxon>
        <taxon>Gunneridae</taxon>
        <taxon>Pentapetalae</taxon>
        <taxon>asterids</taxon>
        <taxon>Ericales</taxon>
        <taxon>Actinidiaceae</taxon>
        <taxon>Actinidia</taxon>
    </lineage>
</organism>
<dbReference type="CDD" id="cd00078">
    <property type="entry name" value="HECTc"/>
    <property type="match status" value="1"/>
</dbReference>
<evidence type="ECO:0000256" key="8">
    <source>
        <dbReference type="SAM" id="MobiDB-lite"/>
    </source>
</evidence>
<dbReference type="Proteomes" id="UP000585474">
    <property type="component" value="Unassembled WGS sequence"/>
</dbReference>
<dbReference type="SMART" id="SM00119">
    <property type="entry name" value="HECTc"/>
    <property type="match status" value="1"/>
</dbReference>
<dbReference type="InterPro" id="IPR000569">
    <property type="entry name" value="HECT_dom"/>
</dbReference>
<dbReference type="Gene3D" id="3.30.2410.10">
    <property type="entry name" value="Hect, E3 ligase catalytic domain"/>
    <property type="match status" value="1"/>
</dbReference>
<dbReference type="GO" id="GO:0016874">
    <property type="term" value="F:ligase activity"/>
    <property type="evidence" value="ECO:0007669"/>
    <property type="project" value="UniProtKB-KW"/>
</dbReference>
<evidence type="ECO:0000259" key="9">
    <source>
        <dbReference type="PROSITE" id="PS50237"/>
    </source>
</evidence>
<evidence type="ECO:0000313" key="10">
    <source>
        <dbReference type="EMBL" id="GFS45840.1"/>
    </source>
</evidence>
<proteinExistence type="inferred from homology"/>
<comment type="catalytic activity">
    <reaction evidence="1">
        <text>S-ubiquitinyl-[E2 ubiquitin-conjugating enzyme]-L-cysteine + [acceptor protein]-L-lysine = [E2 ubiquitin-conjugating enzyme]-L-cysteine + N(6)-ubiquitinyl-[acceptor protein]-L-lysine.</text>
        <dbReference type="EC" id="2.3.2.26"/>
    </reaction>
</comment>
<comment type="function">
    <text evidence="5">Probable E3 ubiquitin-protein ligase which mediates ubiquitination and subsequent proteasomal degradation of target proteins.</text>
</comment>
<dbReference type="OrthoDB" id="8068875at2759"/>
<dbReference type="EMBL" id="BJWL01000455">
    <property type="protein sequence ID" value="GFS45840.1"/>
    <property type="molecule type" value="Genomic_DNA"/>
</dbReference>
<reference evidence="11" key="1">
    <citation type="submission" date="2019-07" db="EMBL/GenBank/DDBJ databases">
        <title>De Novo Assembly of kiwifruit Actinidia rufa.</title>
        <authorList>
            <person name="Sugita-Konishi S."/>
            <person name="Sato K."/>
            <person name="Mori E."/>
            <person name="Abe Y."/>
            <person name="Kisaki G."/>
            <person name="Hamano K."/>
            <person name="Suezawa K."/>
            <person name="Otani M."/>
            <person name="Fukuda T."/>
            <person name="Manabe T."/>
            <person name="Gomi K."/>
            <person name="Tabuchi M."/>
            <person name="Akimitsu K."/>
            <person name="Kataoka I."/>
        </authorList>
    </citation>
    <scope>NUCLEOTIDE SEQUENCE [LARGE SCALE GENOMIC DNA]</scope>
    <source>
        <strain evidence="11">cv. Fuchu</strain>
    </source>
</reference>
<dbReference type="EC" id="2.3.2.26" evidence="2"/>
<name>A0A7J0DZI0_9ERIC</name>
<dbReference type="GO" id="GO:0000209">
    <property type="term" value="P:protein polyubiquitination"/>
    <property type="evidence" value="ECO:0007669"/>
    <property type="project" value="InterPro"/>
</dbReference>
<keyword evidence="11" id="KW-1185">Reference proteome</keyword>
<evidence type="ECO:0000313" key="11">
    <source>
        <dbReference type="Proteomes" id="UP000585474"/>
    </source>
</evidence>
<feature type="compositionally biased region" description="Low complexity" evidence="8">
    <location>
        <begin position="1"/>
        <end position="24"/>
    </location>
</feature>
<dbReference type="Gene3D" id="3.90.1750.10">
    <property type="entry name" value="Hect, E3 ligase catalytic domains"/>
    <property type="match status" value="1"/>
</dbReference>
<protein>
    <recommendedName>
        <fullName evidence="2">HECT-type E3 ubiquitin transferase</fullName>
        <ecNumber evidence="2">2.3.2.26</ecNumber>
    </recommendedName>
</protein>
<feature type="active site" description="Glycyl thioester intermediate" evidence="7">
    <location>
        <position position="530"/>
    </location>
</feature>
<accession>A0A7J0DZI0</accession>
<evidence type="ECO:0000256" key="6">
    <source>
        <dbReference type="ARBA" id="ARBA00061247"/>
    </source>
</evidence>
<dbReference type="GO" id="GO:0061630">
    <property type="term" value="F:ubiquitin protein ligase activity"/>
    <property type="evidence" value="ECO:0007669"/>
    <property type="project" value="UniProtKB-EC"/>
</dbReference>
<feature type="region of interest" description="Disordered" evidence="8">
    <location>
        <begin position="1"/>
        <end position="100"/>
    </location>
</feature>
<comment type="similarity">
    <text evidence="6">Belongs to the UPL family.</text>
</comment>
<dbReference type="InterPro" id="IPR035983">
    <property type="entry name" value="Hect_E3_ubiquitin_ligase"/>
</dbReference>
<dbReference type="Pfam" id="PF00632">
    <property type="entry name" value="HECT"/>
    <property type="match status" value="1"/>
</dbReference>
<dbReference type="PANTHER" id="PTHR45700">
    <property type="entry name" value="UBIQUITIN-PROTEIN LIGASE E3C"/>
    <property type="match status" value="1"/>
</dbReference>
<dbReference type="Gene3D" id="3.30.2160.10">
    <property type="entry name" value="Hect, E3 ligase catalytic domain"/>
    <property type="match status" value="1"/>
</dbReference>
<dbReference type="PANTHER" id="PTHR45700:SF2">
    <property type="entry name" value="UBIQUITIN-PROTEIN LIGASE E3C"/>
    <property type="match status" value="1"/>
</dbReference>
<dbReference type="PROSITE" id="PS50237">
    <property type="entry name" value="HECT"/>
    <property type="match status" value="1"/>
</dbReference>
<keyword evidence="10" id="KW-0436">Ligase</keyword>
<evidence type="ECO:0000256" key="3">
    <source>
        <dbReference type="ARBA" id="ARBA00022679"/>
    </source>
</evidence>
<gene>
    <name evidence="10" type="ORF">Acr_00g0098530</name>
</gene>
<dbReference type="InterPro" id="IPR044611">
    <property type="entry name" value="E3A/B/C-like"/>
</dbReference>
<comment type="caution">
    <text evidence="10">The sequence shown here is derived from an EMBL/GenBank/DDBJ whole genome shotgun (WGS) entry which is preliminary data.</text>
</comment>
<evidence type="ECO:0000256" key="2">
    <source>
        <dbReference type="ARBA" id="ARBA00012485"/>
    </source>
</evidence>
<evidence type="ECO:0000256" key="4">
    <source>
        <dbReference type="ARBA" id="ARBA00022786"/>
    </source>
</evidence>
<keyword evidence="3" id="KW-0808">Transferase</keyword>
<sequence>MVNAHSIATSGAARAASGQQGAIRDNPGQQVGSKGLQETARGQQELKVGSMGLLETPRGSKGCKRYQGVENPNKILATAKPSVGGSGGADQEQPNSDTKKKFRIGRILRPYLIVNFKKGTDLMNKWKLGGGLHLEAPLSVINPLSVTLLAILLFKTSMHMMIKLRVEMFREFINTDKASRRMAGEVLGPGSRSVEIVIRRGHIVEDGFQQLNSLGSRLKSNIHVSFVSESGLPEAGLDYGGLSKEFLTDISKAAFSPAYGLFSQTLTSDRLLIPNTAARFIENGIQMIEFLGRVVGKALYEGILLDYSFSHVFVQKLLGRYSFLDELSTLDPELYRNLMYVKHYDGDVKELCLDFTVTEESLGKRHIIELKPGGKDMYVTNENKLQYVHAIADYKLNRQILPLSNAFYRGLTDLIAPSWLKLFNASEFNQLLSGGKHDIDVTDLRNNTRYTGGYTEGSRAIKIFWEVITGFEPKERCMLLKFVTSCSRAPLLGFKYLQPTFTIHKVACDVPLWATFSGQDVDRLPSASTCYNTLKDLNFHKSKLLLR</sequence>
<dbReference type="GO" id="GO:0006511">
    <property type="term" value="P:ubiquitin-dependent protein catabolic process"/>
    <property type="evidence" value="ECO:0007669"/>
    <property type="project" value="TreeGrafter"/>
</dbReference>
<keyword evidence="4 7" id="KW-0833">Ubl conjugation pathway</keyword>
<evidence type="ECO:0000256" key="7">
    <source>
        <dbReference type="PROSITE-ProRule" id="PRU00104"/>
    </source>
</evidence>
<dbReference type="AlphaFoldDB" id="A0A7J0DZI0"/>
<dbReference type="FunFam" id="3.30.2160.10:FF:000002">
    <property type="entry name" value="Putative Ubiquitin-protein ligase E3C"/>
    <property type="match status" value="1"/>
</dbReference>